<name>A0AAN6Z2V9_9PEZI</name>
<dbReference type="RefSeq" id="XP_062647391.1">
    <property type="nucleotide sequence ID" value="XM_062796320.1"/>
</dbReference>
<organism evidence="1 2">
    <name type="scientific">Parathielavia appendiculata</name>
    <dbReference type="NCBI Taxonomy" id="2587402"/>
    <lineage>
        <taxon>Eukaryota</taxon>
        <taxon>Fungi</taxon>
        <taxon>Dikarya</taxon>
        <taxon>Ascomycota</taxon>
        <taxon>Pezizomycotina</taxon>
        <taxon>Sordariomycetes</taxon>
        <taxon>Sordariomycetidae</taxon>
        <taxon>Sordariales</taxon>
        <taxon>Chaetomiaceae</taxon>
        <taxon>Parathielavia</taxon>
    </lineage>
</organism>
<dbReference type="InterPro" id="IPR016024">
    <property type="entry name" value="ARM-type_fold"/>
</dbReference>
<dbReference type="Proteomes" id="UP001302602">
    <property type="component" value="Unassembled WGS sequence"/>
</dbReference>
<dbReference type="PANTHER" id="PTHR13109">
    <property type="entry name" value="NEUROCHONDRIN"/>
    <property type="match status" value="1"/>
</dbReference>
<dbReference type="Pfam" id="PF05536">
    <property type="entry name" value="Neurochondrin"/>
    <property type="match status" value="1"/>
</dbReference>
<dbReference type="EMBL" id="MU853228">
    <property type="protein sequence ID" value="KAK4123620.1"/>
    <property type="molecule type" value="Genomic_DNA"/>
</dbReference>
<dbReference type="SUPFAM" id="SSF48371">
    <property type="entry name" value="ARM repeat"/>
    <property type="match status" value="1"/>
</dbReference>
<comment type="caution">
    <text evidence="1">The sequence shown here is derived from an EMBL/GenBank/DDBJ whole genome shotgun (WGS) entry which is preliminary data.</text>
</comment>
<reference evidence="1" key="2">
    <citation type="submission" date="2023-05" db="EMBL/GenBank/DDBJ databases">
        <authorList>
            <consortium name="Lawrence Berkeley National Laboratory"/>
            <person name="Steindorff A."/>
            <person name="Hensen N."/>
            <person name="Bonometti L."/>
            <person name="Westerberg I."/>
            <person name="Brannstrom I.O."/>
            <person name="Guillou S."/>
            <person name="Cros-Aarteil S."/>
            <person name="Calhoun S."/>
            <person name="Haridas S."/>
            <person name="Kuo A."/>
            <person name="Mondo S."/>
            <person name="Pangilinan J."/>
            <person name="Riley R."/>
            <person name="Labutti K."/>
            <person name="Andreopoulos B."/>
            <person name="Lipzen A."/>
            <person name="Chen C."/>
            <person name="Yanf M."/>
            <person name="Daum C."/>
            <person name="Ng V."/>
            <person name="Clum A."/>
            <person name="Ohm R."/>
            <person name="Martin F."/>
            <person name="Silar P."/>
            <person name="Natvig D."/>
            <person name="Lalanne C."/>
            <person name="Gautier V."/>
            <person name="Ament-Velasquez S.L."/>
            <person name="Kruys A."/>
            <person name="Hutchinson M.I."/>
            <person name="Powell A.J."/>
            <person name="Barry K."/>
            <person name="Miller A.N."/>
            <person name="Grigoriev I.V."/>
            <person name="Debuchy R."/>
            <person name="Gladieux P."/>
            <person name="Thoren M.H."/>
            <person name="Johannesson H."/>
        </authorList>
    </citation>
    <scope>NUCLEOTIDE SEQUENCE</scope>
    <source>
        <strain evidence="1">CBS 731.68</strain>
    </source>
</reference>
<dbReference type="InterPro" id="IPR008709">
    <property type="entry name" value="Neurochondrin"/>
</dbReference>
<evidence type="ECO:0000313" key="1">
    <source>
        <dbReference type="EMBL" id="KAK4123620.1"/>
    </source>
</evidence>
<gene>
    <name evidence="1" type="ORF">N657DRAFT_680793</name>
</gene>
<sequence>MNEFAEVAKGHGQGQQGPSIHKMKTLLGAEDDTSRFVGLALLKSVLDNTPELRNDEEAIVSLWESIPPKFLDRLIKTGSKPHKSLEASSESSRKDANDMLDLAVSVLHTFAALLPDNARHNPKLLDRIPQLVSSLLHCSDDTTRLALETLLSLVSHPDGATVFTTIKDLSPLTEMAPSQPLALETLLHAWLNVMTATPDKSNLRFKIDRTINSLVSSFKGTDAVTLLNFLANLLPRLEPEVVPPNPKWLPSLGHFIRNLVASRPNAASRNAFTNLSAALLELYPFQAPQLLFTDKSTTDTAPFSYLLVNLLLVDLRATLPTLLPQLNSPDYPSTSRRLTSAFNTISHFIGYLLRAMDADSDNHGLLISPDHLLKLRKSISETLSLTTEFLRDRWDAAVAGALGLHPDARAAEAVTASGVSHLTLAWNIKNAEGGSGMGVADDPLALAAVRTLAIWIREDENELLRKEVSGLADMLVDLYRSSSAAGTVFDFRRAVLVAFEGLVAERKGREVVVENGGWEVLAGDLIAILEASSSSSSSSGSLEEDAARGVEIVRVLLQIAEAARPGSREAWMDLVTKVAAWYVPEADQPSVVLECQVAALQLVTALLANTHPGMQKRYVHSTTAVLGIANQLRVKLRRDEALDEALEDVLGTLAALR</sequence>
<keyword evidence="2" id="KW-1185">Reference proteome</keyword>
<dbReference type="AlphaFoldDB" id="A0AAN6Z2V9"/>
<dbReference type="GeneID" id="87833088"/>
<reference evidence="1" key="1">
    <citation type="journal article" date="2023" name="Mol. Phylogenet. Evol.">
        <title>Genome-scale phylogeny and comparative genomics of the fungal order Sordariales.</title>
        <authorList>
            <person name="Hensen N."/>
            <person name="Bonometti L."/>
            <person name="Westerberg I."/>
            <person name="Brannstrom I.O."/>
            <person name="Guillou S."/>
            <person name="Cros-Aarteil S."/>
            <person name="Calhoun S."/>
            <person name="Haridas S."/>
            <person name="Kuo A."/>
            <person name="Mondo S."/>
            <person name="Pangilinan J."/>
            <person name="Riley R."/>
            <person name="LaButti K."/>
            <person name="Andreopoulos B."/>
            <person name="Lipzen A."/>
            <person name="Chen C."/>
            <person name="Yan M."/>
            <person name="Daum C."/>
            <person name="Ng V."/>
            <person name="Clum A."/>
            <person name="Steindorff A."/>
            <person name="Ohm R.A."/>
            <person name="Martin F."/>
            <person name="Silar P."/>
            <person name="Natvig D.O."/>
            <person name="Lalanne C."/>
            <person name="Gautier V."/>
            <person name="Ament-Velasquez S.L."/>
            <person name="Kruys A."/>
            <person name="Hutchinson M.I."/>
            <person name="Powell A.J."/>
            <person name="Barry K."/>
            <person name="Miller A.N."/>
            <person name="Grigoriev I.V."/>
            <person name="Debuchy R."/>
            <person name="Gladieux P."/>
            <person name="Hiltunen Thoren M."/>
            <person name="Johannesson H."/>
        </authorList>
    </citation>
    <scope>NUCLEOTIDE SEQUENCE</scope>
    <source>
        <strain evidence="1">CBS 731.68</strain>
    </source>
</reference>
<accession>A0AAN6Z2V9</accession>
<dbReference type="PANTHER" id="PTHR13109:SF7">
    <property type="entry name" value="NEUROCHONDRIN"/>
    <property type="match status" value="1"/>
</dbReference>
<protein>
    <submittedName>
        <fullName evidence="1">DUF1941-domain-containing protein</fullName>
    </submittedName>
</protein>
<evidence type="ECO:0000313" key="2">
    <source>
        <dbReference type="Proteomes" id="UP001302602"/>
    </source>
</evidence>
<proteinExistence type="predicted"/>